<accession>A0ABU7KX50</accession>
<comment type="caution">
    <text evidence="2">The sequence shown here is derived from an EMBL/GenBank/DDBJ whole genome shotgun (WGS) entry which is preliminary data.</text>
</comment>
<sequence length="175" mass="18262">MINISSRPGLAVLAVATFFATATGVSSASAAPLASDLENLGSAPGNSDQSDGLTATVHQAERDGTGAFLSVTWSIENSGSNARGIVWLRDRAYSYSGPNYAGVTAVSGESDTRFHPIMDGNSECLCSGPTSNNIAQQVEPGSQVAYWSMFSVPSEVESINIEIPNFEPIEDVPIS</sequence>
<gene>
    <name evidence="2" type="ORF">Q8A49_24040</name>
</gene>
<feature type="chain" id="PRO_5045687417" description="DUF4352 domain-containing protein" evidence="1">
    <location>
        <begin position="31"/>
        <end position="175"/>
    </location>
</feature>
<name>A0ABU7KX50_9ACTN</name>
<evidence type="ECO:0000313" key="3">
    <source>
        <dbReference type="Proteomes" id="UP001348641"/>
    </source>
</evidence>
<organism evidence="2 3">
    <name type="scientific">Nocardiopsis tropica</name>
    <dbReference type="NCBI Taxonomy" id="109330"/>
    <lineage>
        <taxon>Bacteria</taxon>
        <taxon>Bacillati</taxon>
        <taxon>Actinomycetota</taxon>
        <taxon>Actinomycetes</taxon>
        <taxon>Streptosporangiales</taxon>
        <taxon>Nocardiopsidaceae</taxon>
        <taxon>Nocardiopsis</taxon>
    </lineage>
</organism>
<evidence type="ECO:0008006" key="4">
    <source>
        <dbReference type="Google" id="ProtNLM"/>
    </source>
</evidence>
<dbReference type="EMBL" id="JAUUCC010000075">
    <property type="protein sequence ID" value="MEE2053579.1"/>
    <property type="molecule type" value="Genomic_DNA"/>
</dbReference>
<keyword evidence="1" id="KW-0732">Signal</keyword>
<proteinExistence type="predicted"/>
<evidence type="ECO:0000313" key="2">
    <source>
        <dbReference type="EMBL" id="MEE2053579.1"/>
    </source>
</evidence>
<evidence type="ECO:0000256" key="1">
    <source>
        <dbReference type="SAM" id="SignalP"/>
    </source>
</evidence>
<protein>
    <recommendedName>
        <fullName evidence="4">DUF4352 domain-containing protein</fullName>
    </recommendedName>
</protein>
<feature type="signal peptide" evidence="1">
    <location>
        <begin position="1"/>
        <end position="30"/>
    </location>
</feature>
<reference evidence="2 3" key="1">
    <citation type="submission" date="2023-07" db="EMBL/GenBank/DDBJ databases">
        <authorList>
            <person name="Girao M."/>
            <person name="Carvalho M.F."/>
        </authorList>
    </citation>
    <scope>NUCLEOTIDE SEQUENCE [LARGE SCALE GENOMIC DNA]</scope>
    <source>
        <strain evidence="2 3">66/93</strain>
    </source>
</reference>
<dbReference type="Proteomes" id="UP001348641">
    <property type="component" value="Unassembled WGS sequence"/>
</dbReference>
<dbReference type="RefSeq" id="WP_330160518.1">
    <property type="nucleotide sequence ID" value="NZ_BAAAJA010000026.1"/>
</dbReference>